<protein>
    <submittedName>
        <fullName evidence="10">Phospholipid carrier-dependent glycosyltransferase</fullName>
    </submittedName>
</protein>
<dbReference type="InterPro" id="IPR003342">
    <property type="entry name" value="ArnT-like_N"/>
</dbReference>
<keyword evidence="5 8" id="KW-0812">Transmembrane</keyword>
<evidence type="ECO:0000256" key="7">
    <source>
        <dbReference type="ARBA" id="ARBA00023136"/>
    </source>
</evidence>
<evidence type="ECO:0000256" key="3">
    <source>
        <dbReference type="ARBA" id="ARBA00022676"/>
    </source>
</evidence>
<reference evidence="10" key="1">
    <citation type="submission" date="2022-05" db="EMBL/GenBank/DDBJ databases">
        <authorList>
            <person name="Park J.-S."/>
        </authorList>
    </citation>
    <scope>NUCLEOTIDE SEQUENCE</scope>
    <source>
        <strain evidence="10">2012CJ41-6</strain>
    </source>
</reference>
<organism evidence="10 11">
    <name type="scientific">Ruegeria spongiae</name>
    <dbReference type="NCBI Taxonomy" id="2942209"/>
    <lineage>
        <taxon>Bacteria</taxon>
        <taxon>Pseudomonadati</taxon>
        <taxon>Pseudomonadota</taxon>
        <taxon>Alphaproteobacteria</taxon>
        <taxon>Rhodobacterales</taxon>
        <taxon>Roseobacteraceae</taxon>
        <taxon>Ruegeria</taxon>
    </lineage>
</organism>
<gene>
    <name evidence="10" type="ORF">M3P21_20235</name>
</gene>
<accession>A0ABT0Q7J4</accession>
<dbReference type="RefSeq" id="WP_249713053.1">
    <property type="nucleotide sequence ID" value="NZ_JAMFMB010000040.1"/>
</dbReference>
<dbReference type="EMBL" id="JAMFMB010000040">
    <property type="protein sequence ID" value="MCL6285850.1"/>
    <property type="molecule type" value="Genomic_DNA"/>
</dbReference>
<sequence length="158" mass="18054">MVTVDPELQYIRERKAPAPVRTFKLTSIQQRFLFGFLATLLGIRLVLIFWLPITDTNEARYAEIARKMLETGDWITPQFDYGVPFWGKPPLHTWFSAIGMKVFDVGHFGARLPILLLSFAVLLLCFTWMRRQRGSDQALVGVTVLAPSVLFLDPQLLS</sequence>
<dbReference type="PANTHER" id="PTHR33908">
    <property type="entry name" value="MANNOSYLTRANSFERASE YKCB-RELATED"/>
    <property type="match status" value="1"/>
</dbReference>
<evidence type="ECO:0000256" key="4">
    <source>
        <dbReference type="ARBA" id="ARBA00022679"/>
    </source>
</evidence>
<comment type="caution">
    <text evidence="10">The sequence shown here is derived from an EMBL/GenBank/DDBJ whole genome shotgun (WGS) entry which is preliminary data.</text>
</comment>
<evidence type="ECO:0000313" key="11">
    <source>
        <dbReference type="Proteomes" id="UP001203880"/>
    </source>
</evidence>
<keyword evidence="7 8" id="KW-0472">Membrane</keyword>
<feature type="transmembrane region" description="Helical" evidence="8">
    <location>
        <begin position="32"/>
        <end position="53"/>
    </location>
</feature>
<evidence type="ECO:0000259" key="9">
    <source>
        <dbReference type="Pfam" id="PF02366"/>
    </source>
</evidence>
<keyword evidence="3" id="KW-0328">Glycosyltransferase</keyword>
<keyword evidence="2" id="KW-1003">Cell membrane</keyword>
<evidence type="ECO:0000256" key="5">
    <source>
        <dbReference type="ARBA" id="ARBA00022692"/>
    </source>
</evidence>
<evidence type="ECO:0000313" key="10">
    <source>
        <dbReference type="EMBL" id="MCL6285850.1"/>
    </source>
</evidence>
<comment type="subcellular location">
    <subcellularLocation>
        <location evidence="1">Cell membrane</location>
        <topology evidence="1">Multi-pass membrane protein</topology>
    </subcellularLocation>
</comment>
<dbReference type="InterPro" id="IPR050297">
    <property type="entry name" value="LipidA_mod_glycosyltrf_83"/>
</dbReference>
<evidence type="ECO:0000256" key="6">
    <source>
        <dbReference type="ARBA" id="ARBA00022989"/>
    </source>
</evidence>
<proteinExistence type="predicted"/>
<keyword evidence="11" id="KW-1185">Reference proteome</keyword>
<name>A0ABT0Q7J4_9RHOB</name>
<dbReference type="PANTHER" id="PTHR33908:SF3">
    <property type="entry name" value="UNDECAPRENYL PHOSPHATE-ALPHA-4-AMINO-4-DEOXY-L-ARABINOSE ARABINOSYL TRANSFERASE"/>
    <property type="match status" value="1"/>
</dbReference>
<feature type="domain" description="ArnT-like N-terminal" evidence="9">
    <location>
        <begin position="54"/>
        <end position="140"/>
    </location>
</feature>
<keyword evidence="6 8" id="KW-1133">Transmembrane helix</keyword>
<dbReference type="Proteomes" id="UP001203880">
    <property type="component" value="Unassembled WGS sequence"/>
</dbReference>
<feature type="transmembrane region" description="Helical" evidence="8">
    <location>
        <begin position="108"/>
        <end position="126"/>
    </location>
</feature>
<keyword evidence="4" id="KW-0808">Transferase</keyword>
<evidence type="ECO:0000256" key="8">
    <source>
        <dbReference type="SAM" id="Phobius"/>
    </source>
</evidence>
<evidence type="ECO:0000256" key="2">
    <source>
        <dbReference type="ARBA" id="ARBA00022475"/>
    </source>
</evidence>
<dbReference type="Pfam" id="PF02366">
    <property type="entry name" value="PMT"/>
    <property type="match status" value="1"/>
</dbReference>
<evidence type="ECO:0000256" key="1">
    <source>
        <dbReference type="ARBA" id="ARBA00004651"/>
    </source>
</evidence>